<gene>
    <name evidence="2" type="ordered locus">AciX9_3488</name>
</gene>
<dbReference type="STRING" id="1198114.AciX9_3488"/>
<dbReference type="EMBL" id="CP002480">
    <property type="protein sequence ID" value="ADW70493.1"/>
    <property type="molecule type" value="Genomic_DNA"/>
</dbReference>
<evidence type="ECO:0000256" key="1">
    <source>
        <dbReference type="SAM" id="MobiDB-lite"/>
    </source>
</evidence>
<keyword evidence="3" id="KW-1185">Reference proteome</keyword>
<dbReference type="AlphaFoldDB" id="E8X3Y5"/>
<reference evidence="3" key="1">
    <citation type="submission" date="2011-01" db="EMBL/GenBank/DDBJ databases">
        <title>Complete sequence of chromosome of Acidobacterium sp. MP5ACTX9.</title>
        <authorList>
            <consortium name="US DOE Joint Genome Institute"/>
            <person name="Lucas S."/>
            <person name="Copeland A."/>
            <person name="Lapidus A."/>
            <person name="Cheng J.-F."/>
            <person name="Goodwin L."/>
            <person name="Pitluck S."/>
            <person name="Teshima H."/>
            <person name="Detter J.C."/>
            <person name="Han C."/>
            <person name="Tapia R."/>
            <person name="Land M."/>
            <person name="Hauser L."/>
            <person name="Kyrpides N."/>
            <person name="Ivanova N."/>
            <person name="Ovchinnikova G."/>
            <person name="Pagani I."/>
            <person name="Rawat S.R."/>
            <person name="Mannisto M."/>
            <person name="Haggblom M.M."/>
            <person name="Woyke T."/>
        </authorList>
    </citation>
    <scope>NUCLEOTIDE SEQUENCE [LARGE SCALE GENOMIC DNA]</scope>
    <source>
        <strain evidence="3">MP5ACTX9</strain>
    </source>
</reference>
<dbReference type="HOGENOM" id="CLU_3136214_0_0_0"/>
<accession>E8X3Y5</accession>
<protein>
    <submittedName>
        <fullName evidence="2">Uncharacterized protein</fullName>
    </submittedName>
</protein>
<dbReference type="KEGG" id="acm:AciX9_3488"/>
<dbReference type="RefSeq" id="WP_013581804.1">
    <property type="nucleotide sequence ID" value="NC_015064.1"/>
</dbReference>
<proteinExistence type="predicted"/>
<feature type="region of interest" description="Disordered" evidence="1">
    <location>
        <begin position="28"/>
        <end position="49"/>
    </location>
</feature>
<evidence type="ECO:0000313" key="2">
    <source>
        <dbReference type="EMBL" id="ADW70493.1"/>
    </source>
</evidence>
<name>E8X3Y5_GRATM</name>
<evidence type="ECO:0000313" key="3">
    <source>
        <dbReference type="Proteomes" id="UP000000343"/>
    </source>
</evidence>
<sequence>MLIRPTKTPKKKSFETHDIAAIATRAEQGKAPTRHTVKLPKTATPGRGN</sequence>
<dbReference type="Proteomes" id="UP000000343">
    <property type="component" value="Chromosome"/>
</dbReference>
<organism evidence="3">
    <name type="scientific">Granulicella tundricola (strain ATCC BAA-1859 / DSM 23138 / MP5ACTX9)</name>
    <dbReference type="NCBI Taxonomy" id="1198114"/>
    <lineage>
        <taxon>Bacteria</taxon>
        <taxon>Pseudomonadati</taxon>
        <taxon>Acidobacteriota</taxon>
        <taxon>Terriglobia</taxon>
        <taxon>Terriglobales</taxon>
        <taxon>Acidobacteriaceae</taxon>
        <taxon>Granulicella</taxon>
    </lineage>
</organism>
<dbReference type="PaxDb" id="1198114-AciX9_3488"/>